<name>A0A2P2QMT8_RHIMU</name>
<evidence type="ECO:0000313" key="1">
    <source>
        <dbReference type="EMBL" id="MBX68332.1"/>
    </source>
</evidence>
<proteinExistence type="predicted"/>
<reference evidence="1" key="1">
    <citation type="submission" date="2018-02" db="EMBL/GenBank/DDBJ databases">
        <title>Rhizophora mucronata_Transcriptome.</title>
        <authorList>
            <person name="Meera S.P."/>
            <person name="Sreeshan A."/>
            <person name="Augustine A."/>
        </authorList>
    </citation>
    <scope>NUCLEOTIDE SEQUENCE</scope>
    <source>
        <tissue evidence="1">Leaf</tissue>
    </source>
</reference>
<dbReference type="AlphaFoldDB" id="A0A2P2QMT8"/>
<accession>A0A2P2QMT8</accession>
<dbReference type="EMBL" id="GGEC01087848">
    <property type="protein sequence ID" value="MBX68332.1"/>
    <property type="molecule type" value="Transcribed_RNA"/>
</dbReference>
<sequence>MKTILLNTKVETWTLPKLCVLFDPVAELSHKSNNRTWKLTRFLLENFPNF</sequence>
<protein>
    <submittedName>
        <fullName evidence="1">Uncharacterized protein</fullName>
    </submittedName>
</protein>
<organism evidence="1">
    <name type="scientific">Rhizophora mucronata</name>
    <name type="common">Asiatic mangrove</name>
    <dbReference type="NCBI Taxonomy" id="61149"/>
    <lineage>
        <taxon>Eukaryota</taxon>
        <taxon>Viridiplantae</taxon>
        <taxon>Streptophyta</taxon>
        <taxon>Embryophyta</taxon>
        <taxon>Tracheophyta</taxon>
        <taxon>Spermatophyta</taxon>
        <taxon>Magnoliopsida</taxon>
        <taxon>eudicotyledons</taxon>
        <taxon>Gunneridae</taxon>
        <taxon>Pentapetalae</taxon>
        <taxon>rosids</taxon>
        <taxon>fabids</taxon>
        <taxon>Malpighiales</taxon>
        <taxon>Rhizophoraceae</taxon>
        <taxon>Rhizophora</taxon>
    </lineage>
</organism>